<gene>
    <name evidence="2" type="ORF">CD30_18605</name>
</gene>
<comment type="caution">
    <text evidence="2">The sequence shown here is derived from an EMBL/GenBank/DDBJ whole genome shotgun (WGS) entry which is preliminary data.</text>
</comment>
<organism evidence="2 3">
    <name type="scientific">Ureibacillus massiliensis 4400831 = CIP 108448 = CCUG 49529</name>
    <dbReference type="NCBI Taxonomy" id="1211035"/>
    <lineage>
        <taxon>Bacteria</taxon>
        <taxon>Bacillati</taxon>
        <taxon>Bacillota</taxon>
        <taxon>Bacilli</taxon>
        <taxon>Bacillales</taxon>
        <taxon>Caryophanaceae</taxon>
        <taxon>Ureibacillus</taxon>
    </lineage>
</organism>
<keyword evidence="1" id="KW-0472">Membrane</keyword>
<dbReference type="EMBL" id="JPVQ01000066">
    <property type="protein sequence ID" value="KGR87981.1"/>
    <property type="molecule type" value="Genomic_DNA"/>
</dbReference>
<dbReference type="Proteomes" id="UP000030595">
    <property type="component" value="Unassembled WGS sequence"/>
</dbReference>
<evidence type="ECO:0008006" key="4">
    <source>
        <dbReference type="Google" id="ProtNLM"/>
    </source>
</evidence>
<protein>
    <recommendedName>
        <fullName evidence="4">DUF3784 domain-containing protein</fullName>
    </recommendedName>
</protein>
<keyword evidence="3" id="KW-1185">Reference proteome</keyword>
<evidence type="ECO:0000313" key="2">
    <source>
        <dbReference type="EMBL" id="KGR87981.1"/>
    </source>
</evidence>
<dbReference type="RefSeq" id="WP_036180105.1">
    <property type="nucleotide sequence ID" value="NZ_AVCZ01000066.1"/>
</dbReference>
<feature type="transmembrane region" description="Helical" evidence="1">
    <location>
        <begin position="66"/>
        <end position="85"/>
    </location>
</feature>
<reference evidence="2 3" key="1">
    <citation type="submission" date="2014-02" db="EMBL/GenBank/DDBJ databases">
        <title>Draft genome sequence of Lysinibacillus massiliensis CCUG 49529.</title>
        <authorList>
            <person name="Zhang F."/>
            <person name="Wang G."/>
            <person name="Zhang L."/>
        </authorList>
    </citation>
    <scope>NUCLEOTIDE SEQUENCE [LARGE SCALE GENOMIC DNA]</scope>
    <source>
        <strain evidence="2 3">CCUG 49529</strain>
    </source>
</reference>
<dbReference type="eggNOG" id="ENOG502ZPVR">
    <property type="taxonomic scope" value="Bacteria"/>
</dbReference>
<feature type="transmembrane region" description="Helical" evidence="1">
    <location>
        <begin position="43"/>
        <end position="59"/>
    </location>
</feature>
<accession>A0A0A3ITD6</accession>
<evidence type="ECO:0000256" key="1">
    <source>
        <dbReference type="SAM" id="Phobius"/>
    </source>
</evidence>
<keyword evidence="1" id="KW-1133">Transmembrane helix</keyword>
<dbReference type="AlphaFoldDB" id="A0A0A3ITD6"/>
<sequence>MGMLGILGFLSLVCAMLIVKDEKKYKPLIKACGLKDNPKFATTYYSIIGLLLVIGSFISDSYISEFIIPVFVFTFSVLMSAIIIIKKSNKQETF</sequence>
<keyword evidence="1" id="KW-0812">Transmembrane</keyword>
<evidence type="ECO:0000313" key="3">
    <source>
        <dbReference type="Proteomes" id="UP000030595"/>
    </source>
</evidence>
<proteinExistence type="predicted"/>
<name>A0A0A3ITD6_9BACL</name>